<keyword evidence="1" id="KW-0812">Transmembrane</keyword>
<evidence type="ECO:0000256" key="1">
    <source>
        <dbReference type="SAM" id="Phobius"/>
    </source>
</evidence>
<feature type="transmembrane region" description="Helical" evidence="1">
    <location>
        <begin position="12"/>
        <end position="31"/>
    </location>
</feature>
<dbReference type="VEuPathDB" id="FungiDB:SPRG_17385"/>
<accession>A0A067BKI7</accession>
<keyword evidence="3" id="KW-1185">Reference proteome</keyword>
<keyword evidence="1" id="KW-1133">Transmembrane helix</keyword>
<sequence>MRRVPCLVEVAYLVLSMACSVWYLSILFPYLQNDFFWTGFSLHAQTYLLDLYRTCNTPSTRLEIQASYPRALLSLHLTSPALRSVDWAQFTSRFGPSFMFSVGDAVFLSPHGATWLESVQDGFVSIDDEAALWHAHGLSHYTVQWGNSYVTGLHETIAIQNAFGWTQWLSSSKIAYATRDALWTTSVAY</sequence>
<dbReference type="GeneID" id="24138929"/>
<protein>
    <submittedName>
        <fullName evidence="2">Uncharacterized protein</fullName>
    </submittedName>
</protein>
<dbReference type="Proteomes" id="UP000030745">
    <property type="component" value="Unassembled WGS sequence"/>
</dbReference>
<gene>
    <name evidence="2" type="ORF">SPRG_17385</name>
</gene>
<organism evidence="2 3">
    <name type="scientific">Saprolegnia parasitica (strain CBS 223.65)</name>
    <dbReference type="NCBI Taxonomy" id="695850"/>
    <lineage>
        <taxon>Eukaryota</taxon>
        <taxon>Sar</taxon>
        <taxon>Stramenopiles</taxon>
        <taxon>Oomycota</taxon>
        <taxon>Saprolegniomycetes</taxon>
        <taxon>Saprolegniales</taxon>
        <taxon>Saprolegniaceae</taxon>
        <taxon>Saprolegnia</taxon>
    </lineage>
</organism>
<dbReference type="RefSeq" id="XP_012212084.1">
    <property type="nucleotide sequence ID" value="XM_012356694.1"/>
</dbReference>
<evidence type="ECO:0000313" key="3">
    <source>
        <dbReference type="Proteomes" id="UP000030745"/>
    </source>
</evidence>
<name>A0A067BKI7_SAPPC</name>
<reference evidence="2 3" key="1">
    <citation type="journal article" date="2013" name="PLoS Genet.">
        <title>Distinctive expansion of potential virulence genes in the genome of the oomycete fish pathogen Saprolegnia parasitica.</title>
        <authorList>
            <person name="Jiang R.H."/>
            <person name="de Bruijn I."/>
            <person name="Haas B.J."/>
            <person name="Belmonte R."/>
            <person name="Lobach L."/>
            <person name="Christie J."/>
            <person name="van den Ackerveken G."/>
            <person name="Bottin A."/>
            <person name="Bulone V."/>
            <person name="Diaz-Moreno S.M."/>
            <person name="Dumas B."/>
            <person name="Fan L."/>
            <person name="Gaulin E."/>
            <person name="Govers F."/>
            <person name="Grenville-Briggs L.J."/>
            <person name="Horner N.R."/>
            <person name="Levin J.Z."/>
            <person name="Mammella M."/>
            <person name="Meijer H.J."/>
            <person name="Morris P."/>
            <person name="Nusbaum C."/>
            <person name="Oome S."/>
            <person name="Phillips A.J."/>
            <person name="van Rooyen D."/>
            <person name="Rzeszutek E."/>
            <person name="Saraiva M."/>
            <person name="Secombes C.J."/>
            <person name="Seidl M.F."/>
            <person name="Snel B."/>
            <person name="Stassen J.H."/>
            <person name="Sykes S."/>
            <person name="Tripathy S."/>
            <person name="van den Berg H."/>
            <person name="Vega-Arreguin J.C."/>
            <person name="Wawra S."/>
            <person name="Young S.K."/>
            <person name="Zeng Q."/>
            <person name="Dieguez-Uribeondo J."/>
            <person name="Russ C."/>
            <person name="Tyler B.M."/>
            <person name="van West P."/>
        </authorList>
    </citation>
    <scope>NUCLEOTIDE SEQUENCE [LARGE SCALE GENOMIC DNA]</scope>
    <source>
        <strain evidence="2 3">CBS 223.65</strain>
    </source>
</reference>
<dbReference type="AlphaFoldDB" id="A0A067BKI7"/>
<dbReference type="KEGG" id="spar:SPRG_17385"/>
<evidence type="ECO:0000313" key="2">
    <source>
        <dbReference type="EMBL" id="KDO17210.1"/>
    </source>
</evidence>
<keyword evidence="1" id="KW-0472">Membrane</keyword>
<dbReference type="EMBL" id="KK583738">
    <property type="protein sequence ID" value="KDO17210.1"/>
    <property type="molecule type" value="Genomic_DNA"/>
</dbReference>
<proteinExistence type="predicted"/>